<dbReference type="OrthoDB" id="342531at2759"/>
<dbReference type="PANTHER" id="PTHR13213:SF2">
    <property type="entry name" value="MYB-BINDING PROTEIN 1A"/>
    <property type="match status" value="1"/>
</dbReference>
<comment type="similarity">
    <text evidence="2">Belongs to the MYBBP1A family.</text>
</comment>
<dbReference type="InterPro" id="IPR016024">
    <property type="entry name" value="ARM-type_fold"/>
</dbReference>
<proteinExistence type="inferred from homology"/>
<dbReference type="GO" id="GO:0000182">
    <property type="term" value="F:rDNA binding"/>
    <property type="evidence" value="ECO:0007669"/>
    <property type="project" value="TreeGrafter"/>
</dbReference>
<protein>
    <recommendedName>
        <fullName evidence="7">DNA polymerase V</fullName>
    </recommendedName>
</protein>
<dbReference type="GO" id="GO:0005730">
    <property type="term" value="C:nucleolus"/>
    <property type="evidence" value="ECO:0007669"/>
    <property type="project" value="InterPro"/>
</dbReference>
<reference evidence="5 6" key="1">
    <citation type="journal article" date="2019" name="Sci. Rep.">
        <title>Comparative genomics of chytrid fungi reveal insights into the obligate biotrophic and pathogenic lifestyle of Synchytrium endobioticum.</title>
        <authorList>
            <person name="van de Vossenberg B.T.L.H."/>
            <person name="Warris S."/>
            <person name="Nguyen H.D.T."/>
            <person name="van Gent-Pelzer M.P.E."/>
            <person name="Joly D.L."/>
            <person name="van de Geest H.C."/>
            <person name="Bonants P.J.M."/>
            <person name="Smith D.S."/>
            <person name="Levesque C.A."/>
            <person name="van der Lee T.A.J."/>
        </authorList>
    </citation>
    <scope>NUCLEOTIDE SEQUENCE [LARGE SCALE GENOMIC DNA]</scope>
    <source>
        <strain evidence="5 6">LEV6574</strain>
    </source>
</reference>
<dbReference type="VEuPathDB" id="FungiDB:SeMB42_g06860"/>
<evidence type="ECO:0000313" key="6">
    <source>
        <dbReference type="Proteomes" id="UP000320475"/>
    </source>
</evidence>
<evidence type="ECO:0008006" key="7">
    <source>
        <dbReference type="Google" id="ProtNLM"/>
    </source>
</evidence>
<organism evidence="5 6">
    <name type="scientific">Synchytrium endobioticum</name>
    <dbReference type="NCBI Taxonomy" id="286115"/>
    <lineage>
        <taxon>Eukaryota</taxon>
        <taxon>Fungi</taxon>
        <taxon>Fungi incertae sedis</taxon>
        <taxon>Chytridiomycota</taxon>
        <taxon>Chytridiomycota incertae sedis</taxon>
        <taxon>Chytridiomycetes</taxon>
        <taxon>Synchytriales</taxon>
        <taxon>Synchytriaceae</taxon>
        <taxon>Synchytrium</taxon>
    </lineage>
</organism>
<accession>A0A507CMA1</accession>
<sequence>MPGLVAPTAPVAPMPSSISISSNDTLSLYWDLASKDVDIRTRAAATLIRQLVAVQSEWSAARTIHMPTNDDPHGIETLCAPDVSYALKRLLRGLASSRAGARQGFSVALTELLTIIPELRLSHLMHLLLTSIEVTGSMKSQEERDGYFGRIFGILAFTLSGVLARPTTTIQDIQILVSELVKYQRAKSYLRECCAGVLISVSEALSNTDLEEPVIEYILSTILIPEGINNPEQLWLAIVLQNKYPRLPVWKTLTSSTDHSSAWQKPWLLHPSNRERLAEILKESSYSNPKLHGVWNVIIHAVLSANKGVKEKSKRKVISLLEFWQLVLDTMFSSTPERKYVVYELFKVLLPRLNPTQIPVVLNRIFIRQLMRDLSDSKGLLFDSAKLAAKVFAVVAKQNEEASYHLVLQLIGQRGIHEFDKVTKTKTVASMMESMSADGFQKYVEYLKNTFLNQPVTIPVEEVDSNRSIILDQMTQLVRTAKIPKSEEGLWIILQFLAAYGLCNTASDSCEGKEEASVRTATPPLSSAAQQSCRLRLFTVLGDLNALSLSHEAKNDDDGIGASGRRKNTGIRPSSGNTWAYDLNMWIETLSRTYSLELDEESAQVRKNVLEIVKSIRKKVQKLDAEEDKATQSKYHAFEMLLLHAVLQLYLEPQQAKDTLNELQDCYARVFETPKVTNTIKGLPAGNDGHEEGPQPIDVLIDILLSFLARPSVLLRAIAEQAFAVFARDLTKTGLNVIFEVLTSRSGLAGAKDLFETVDDDDVNEPDDNDNDDESVIEDADENNEDDGDVVMEDDIEDSENDQSDDDEAENADPELQAKADEEAEMLRLAIQSALAGTKHAAPIDDDEAGDDDDGEELLGDDEMEEFDDKLAEIFTQRRAQKAEAKDAKQNVLHFKLRVLTLLEIYIKKQCTNPLILSIFLPLLRTLASTSEDSDSHPIHNKIVSLLKRHVFKLRKYPAGVHVVNECVRVMREVHEFMGKVRERKVISELSSGVCMVLIRILNHQPAAGGAEGVCIESATKMELNENITAGGKACAGSNSRKSNRKKTSSNDCDVSATVGNETTPKANAMALQLVIDLYASTLQKYMTSKRSHINPLIFMDLINRYPDLAWKAFPMEVIKYLSIESVPRSFQMVQAYAILARLFTQLSNQREDEFKNEVATIISAIAKGLLSNSKSIGSNVEESNQSRGITATRWKDILASVRIIERRTKTNFDSVQ</sequence>
<dbReference type="GO" id="GO:0006355">
    <property type="term" value="P:regulation of DNA-templated transcription"/>
    <property type="evidence" value="ECO:0007669"/>
    <property type="project" value="InterPro"/>
</dbReference>
<evidence type="ECO:0000313" key="5">
    <source>
        <dbReference type="EMBL" id="TPX40024.1"/>
    </source>
</evidence>
<feature type="region of interest" description="Disordered" evidence="4">
    <location>
        <begin position="838"/>
        <end position="863"/>
    </location>
</feature>
<dbReference type="SUPFAM" id="SSF48371">
    <property type="entry name" value="ARM repeat"/>
    <property type="match status" value="1"/>
</dbReference>
<dbReference type="PANTHER" id="PTHR13213">
    <property type="entry name" value="MYB-BINDING PROTEIN 1A FAMILY MEMBER"/>
    <property type="match status" value="1"/>
</dbReference>
<dbReference type="InterPro" id="IPR007015">
    <property type="entry name" value="DNA_pol_V/MYBBP1A"/>
</dbReference>
<feature type="compositionally biased region" description="Acidic residues" evidence="4">
    <location>
        <begin position="844"/>
        <end position="863"/>
    </location>
</feature>
<feature type="region of interest" description="Disordered" evidence="4">
    <location>
        <begin position="756"/>
        <end position="790"/>
    </location>
</feature>
<comment type="caution">
    <text evidence="5">The sequence shown here is derived from an EMBL/GenBank/DDBJ whole genome shotgun (WGS) entry which is preliminary data.</text>
</comment>
<gene>
    <name evidence="5" type="ORF">SeLEV6574_g06850</name>
</gene>
<feature type="region of interest" description="Disordered" evidence="4">
    <location>
        <begin position="1033"/>
        <end position="1052"/>
    </location>
</feature>
<evidence type="ECO:0000256" key="1">
    <source>
        <dbReference type="ARBA" id="ARBA00004123"/>
    </source>
</evidence>
<dbReference type="Proteomes" id="UP000320475">
    <property type="component" value="Unassembled WGS sequence"/>
</dbReference>
<dbReference type="AlphaFoldDB" id="A0A507CMA1"/>
<comment type="subcellular location">
    <subcellularLocation>
        <location evidence="1">Nucleus</location>
    </subcellularLocation>
</comment>
<dbReference type="EMBL" id="QEAM01000422">
    <property type="protein sequence ID" value="TPX40024.1"/>
    <property type="molecule type" value="Genomic_DNA"/>
</dbReference>
<keyword evidence="3" id="KW-0539">Nucleus</keyword>
<evidence type="ECO:0000256" key="4">
    <source>
        <dbReference type="SAM" id="MobiDB-lite"/>
    </source>
</evidence>
<evidence type="ECO:0000256" key="2">
    <source>
        <dbReference type="ARBA" id="ARBA00006809"/>
    </source>
</evidence>
<evidence type="ECO:0000256" key="3">
    <source>
        <dbReference type="ARBA" id="ARBA00023242"/>
    </source>
</evidence>
<dbReference type="Pfam" id="PF04931">
    <property type="entry name" value="DNA_pol_phi"/>
    <property type="match status" value="1"/>
</dbReference>
<name>A0A507CMA1_9FUNG</name>